<evidence type="ECO:0000313" key="2">
    <source>
        <dbReference type="EMBL" id="PPR90901.1"/>
    </source>
</evidence>
<keyword evidence="1" id="KW-0732">Signal</keyword>
<feature type="signal peptide" evidence="1">
    <location>
        <begin position="1"/>
        <end position="26"/>
    </location>
</feature>
<proteinExistence type="predicted"/>
<evidence type="ECO:0000256" key="1">
    <source>
        <dbReference type="SAM" id="SignalP"/>
    </source>
</evidence>
<evidence type="ECO:0000313" key="3">
    <source>
        <dbReference type="Proteomes" id="UP000239757"/>
    </source>
</evidence>
<accession>A0A2P5WIJ4</accession>
<gene>
    <name evidence="2" type="ORF">GOBAR_AA29784</name>
</gene>
<dbReference type="Proteomes" id="UP000239757">
    <property type="component" value="Unassembled WGS sequence"/>
</dbReference>
<reference evidence="2 3" key="1">
    <citation type="submission" date="2015-01" db="EMBL/GenBank/DDBJ databases">
        <title>Genome of allotetraploid Gossypium barbadense reveals genomic plasticity and fiber elongation in cotton evolution.</title>
        <authorList>
            <person name="Chen X."/>
            <person name="Liu X."/>
            <person name="Zhao B."/>
            <person name="Zheng H."/>
            <person name="Hu Y."/>
            <person name="Lu G."/>
            <person name="Yang C."/>
            <person name="Chen J."/>
            <person name="Shan C."/>
            <person name="Zhang L."/>
            <person name="Zhou Y."/>
            <person name="Wang L."/>
            <person name="Guo W."/>
            <person name="Bai Y."/>
            <person name="Ruan J."/>
            <person name="Shangguan X."/>
            <person name="Mao Y."/>
            <person name="Jiang J."/>
            <person name="Zhu Y."/>
            <person name="Lei J."/>
            <person name="Kang H."/>
            <person name="Chen S."/>
            <person name="He X."/>
            <person name="Wang R."/>
            <person name="Wang Y."/>
            <person name="Chen J."/>
            <person name="Wang L."/>
            <person name="Yu S."/>
            <person name="Wang B."/>
            <person name="Wei J."/>
            <person name="Song S."/>
            <person name="Lu X."/>
            <person name="Gao Z."/>
            <person name="Gu W."/>
            <person name="Deng X."/>
            <person name="Ma D."/>
            <person name="Wang S."/>
            <person name="Liang W."/>
            <person name="Fang L."/>
            <person name="Cai C."/>
            <person name="Zhu X."/>
            <person name="Zhou B."/>
            <person name="Zhang Y."/>
            <person name="Chen Z."/>
            <person name="Xu S."/>
            <person name="Zhu R."/>
            <person name="Wang S."/>
            <person name="Zhang T."/>
            <person name="Zhao G."/>
        </authorList>
    </citation>
    <scope>NUCLEOTIDE SEQUENCE [LARGE SCALE GENOMIC DNA]</scope>
    <source>
        <strain evidence="3">cv. Xinhai21</strain>
        <tissue evidence="2">Leaf</tissue>
    </source>
</reference>
<protein>
    <recommendedName>
        <fullName evidence="4">Neprosin domain-containing protein</fullName>
    </recommendedName>
</protein>
<dbReference type="EMBL" id="KZ667477">
    <property type="protein sequence ID" value="PPR90901.1"/>
    <property type="molecule type" value="Genomic_DNA"/>
</dbReference>
<dbReference type="AlphaFoldDB" id="A0A2P5WIJ4"/>
<feature type="chain" id="PRO_5015138588" description="Neprosin domain-containing protein" evidence="1">
    <location>
        <begin position="27"/>
        <end position="80"/>
    </location>
</feature>
<organism evidence="2 3">
    <name type="scientific">Gossypium barbadense</name>
    <name type="common">Sea Island cotton</name>
    <name type="synonym">Hibiscus barbadensis</name>
    <dbReference type="NCBI Taxonomy" id="3634"/>
    <lineage>
        <taxon>Eukaryota</taxon>
        <taxon>Viridiplantae</taxon>
        <taxon>Streptophyta</taxon>
        <taxon>Embryophyta</taxon>
        <taxon>Tracheophyta</taxon>
        <taxon>Spermatophyta</taxon>
        <taxon>Magnoliopsida</taxon>
        <taxon>eudicotyledons</taxon>
        <taxon>Gunneridae</taxon>
        <taxon>Pentapetalae</taxon>
        <taxon>rosids</taxon>
        <taxon>malvids</taxon>
        <taxon>Malvales</taxon>
        <taxon>Malvaceae</taxon>
        <taxon>Malvoideae</taxon>
        <taxon>Gossypium</taxon>
    </lineage>
</organism>
<name>A0A2P5WIJ4_GOSBA</name>
<evidence type="ECO:0008006" key="4">
    <source>
        <dbReference type="Google" id="ProtNLM"/>
    </source>
</evidence>
<sequence>MFLTIVCISLMELLMIALDLYGGASAYGDITWRSSTFKRDGSGSFGYGLGSATYVSGKNSPGYVSSHKVNKRQASRGIAT</sequence>